<dbReference type="RefSeq" id="XP_004182952.1">
    <property type="nucleotide sequence ID" value="XM_004182904.1"/>
</dbReference>
<keyword evidence="3" id="KW-1185">Reference proteome</keyword>
<dbReference type="InterPro" id="IPR009051">
    <property type="entry name" value="Helical_ferredxn"/>
</dbReference>
<sequence>MAANFKRTPIPIRDAKERIQDFKEVVLGYSKSDSIEEASRCIDCKKPLCVPSCPAGINIPGFITEIKKENYTESLRIILENMPLTNICGRVCTRQCEDTCIKNRKGGSLEIMELKRSASTYCNEEDIDIKCAPDTGKKVAVIGSGPAGLSAAYFLRLKGHKVVVYEQKHK</sequence>
<dbReference type="Gene3D" id="3.50.50.60">
    <property type="entry name" value="FAD/NAD(P)-binding domain"/>
    <property type="match status" value="1"/>
</dbReference>
<dbReference type="InterPro" id="IPR017896">
    <property type="entry name" value="4Fe4S_Fe-S-bd"/>
</dbReference>
<dbReference type="EMBL" id="KB207254">
    <property type="protein sequence ID" value="ELP83606.1"/>
    <property type="molecule type" value="Genomic_DNA"/>
</dbReference>
<dbReference type="KEGG" id="eiv:EIN_416550"/>
<dbReference type="InterPro" id="IPR051394">
    <property type="entry name" value="Glutamate_Synthase"/>
</dbReference>
<dbReference type="SUPFAM" id="SSF51905">
    <property type="entry name" value="FAD/NAD(P)-binding domain"/>
    <property type="match status" value="1"/>
</dbReference>
<dbReference type="Gene3D" id="1.10.1060.10">
    <property type="entry name" value="Alpha-helical ferredoxin"/>
    <property type="match status" value="1"/>
</dbReference>
<protein>
    <submittedName>
        <fullName evidence="2">Glutamate synthase beta subunit, putative</fullName>
    </submittedName>
</protein>
<proteinExistence type="predicted"/>
<dbReference type="Pfam" id="PF13450">
    <property type="entry name" value="NAD_binding_8"/>
    <property type="match status" value="1"/>
</dbReference>
<dbReference type="PRINTS" id="PR00419">
    <property type="entry name" value="ADXRDTASE"/>
</dbReference>
<evidence type="ECO:0000259" key="1">
    <source>
        <dbReference type="PROSITE" id="PS51379"/>
    </source>
</evidence>
<evidence type="ECO:0000313" key="3">
    <source>
        <dbReference type="Proteomes" id="UP000014680"/>
    </source>
</evidence>
<dbReference type="PROSITE" id="PS51379">
    <property type="entry name" value="4FE4S_FER_2"/>
    <property type="match status" value="1"/>
</dbReference>
<feature type="non-terminal residue" evidence="2">
    <location>
        <position position="1"/>
    </location>
</feature>
<dbReference type="AlphaFoldDB" id="A0A0A1TWB9"/>
<reference evidence="2 3" key="1">
    <citation type="submission" date="2012-10" db="EMBL/GenBank/DDBJ databases">
        <authorList>
            <person name="Zafar N."/>
            <person name="Inman J."/>
            <person name="Hall N."/>
            <person name="Lorenzi H."/>
            <person name="Caler E."/>
        </authorList>
    </citation>
    <scope>NUCLEOTIDE SEQUENCE [LARGE SCALE GENOMIC DNA]</scope>
    <source>
        <strain evidence="2 3">IP1</strain>
    </source>
</reference>
<dbReference type="InterPro" id="IPR036188">
    <property type="entry name" value="FAD/NAD-bd_sf"/>
</dbReference>
<dbReference type="PANTHER" id="PTHR43100">
    <property type="entry name" value="GLUTAMATE SYNTHASE [NADPH] SMALL CHAIN"/>
    <property type="match status" value="1"/>
</dbReference>
<dbReference type="SUPFAM" id="SSF46548">
    <property type="entry name" value="alpha-helical ferredoxin"/>
    <property type="match status" value="1"/>
</dbReference>
<accession>A0A0A1TWB9</accession>
<evidence type="ECO:0000313" key="2">
    <source>
        <dbReference type="EMBL" id="ELP83606.1"/>
    </source>
</evidence>
<dbReference type="GeneID" id="14882582"/>
<dbReference type="PANTHER" id="PTHR43100:SF2">
    <property type="entry name" value="BNAA03G19380D PROTEIN"/>
    <property type="match status" value="1"/>
</dbReference>
<organism evidence="2 3">
    <name type="scientific">Entamoeba invadens IP1</name>
    <dbReference type="NCBI Taxonomy" id="370355"/>
    <lineage>
        <taxon>Eukaryota</taxon>
        <taxon>Amoebozoa</taxon>
        <taxon>Evosea</taxon>
        <taxon>Archamoebae</taxon>
        <taxon>Mastigamoebida</taxon>
        <taxon>Entamoebidae</taxon>
        <taxon>Entamoeba</taxon>
    </lineage>
</organism>
<gene>
    <name evidence="2" type="ORF">EIN_416550</name>
</gene>
<feature type="domain" description="4Fe-4S ferredoxin-type" evidence="1">
    <location>
        <begin position="31"/>
        <end position="62"/>
    </location>
</feature>
<dbReference type="Pfam" id="PF14691">
    <property type="entry name" value="Fer4_20"/>
    <property type="match status" value="1"/>
</dbReference>
<dbReference type="GO" id="GO:0051536">
    <property type="term" value="F:iron-sulfur cluster binding"/>
    <property type="evidence" value="ECO:0007669"/>
    <property type="project" value="InterPro"/>
</dbReference>
<feature type="non-terminal residue" evidence="2">
    <location>
        <position position="170"/>
    </location>
</feature>
<dbReference type="InterPro" id="IPR028261">
    <property type="entry name" value="DPD_II"/>
</dbReference>
<dbReference type="Proteomes" id="UP000014680">
    <property type="component" value="Unassembled WGS sequence"/>
</dbReference>
<name>A0A0A1TWB9_ENTIV</name>
<dbReference type="VEuPathDB" id="AmoebaDB:EIN_416550"/>
<dbReference type="OrthoDB" id="10250374at2759"/>